<evidence type="ECO:0000259" key="4">
    <source>
        <dbReference type="Pfam" id="PF06738"/>
    </source>
</evidence>
<feature type="compositionally biased region" description="Polar residues" evidence="2">
    <location>
        <begin position="31"/>
        <end position="49"/>
    </location>
</feature>
<feature type="region of interest" description="Disordered" evidence="2">
    <location>
        <begin position="1"/>
        <end position="141"/>
    </location>
</feature>
<feature type="compositionally biased region" description="Polar residues" evidence="2">
    <location>
        <begin position="94"/>
        <end position="106"/>
    </location>
</feature>
<feature type="region of interest" description="Disordered" evidence="2">
    <location>
        <begin position="788"/>
        <end position="808"/>
    </location>
</feature>
<feature type="region of interest" description="Disordered" evidence="2">
    <location>
        <begin position="372"/>
        <end position="405"/>
    </location>
</feature>
<name>A0A6A6HQE1_VIRVR</name>
<reference evidence="5" key="1">
    <citation type="journal article" date="2020" name="Stud. Mycol.">
        <title>101 Dothideomycetes genomes: a test case for predicting lifestyles and emergence of pathogens.</title>
        <authorList>
            <person name="Haridas S."/>
            <person name="Albert R."/>
            <person name="Binder M."/>
            <person name="Bloem J."/>
            <person name="Labutti K."/>
            <person name="Salamov A."/>
            <person name="Andreopoulos B."/>
            <person name="Baker S."/>
            <person name="Barry K."/>
            <person name="Bills G."/>
            <person name="Bluhm B."/>
            <person name="Cannon C."/>
            <person name="Castanera R."/>
            <person name="Culley D."/>
            <person name="Daum C."/>
            <person name="Ezra D."/>
            <person name="Gonzalez J."/>
            <person name="Henrissat B."/>
            <person name="Kuo A."/>
            <person name="Liang C."/>
            <person name="Lipzen A."/>
            <person name="Lutzoni F."/>
            <person name="Magnuson J."/>
            <person name="Mondo S."/>
            <person name="Nolan M."/>
            <person name="Ohm R."/>
            <person name="Pangilinan J."/>
            <person name="Park H.-J."/>
            <person name="Ramirez L."/>
            <person name="Alfaro M."/>
            <person name="Sun H."/>
            <person name="Tritt A."/>
            <person name="Yoshinaga Y."/>
            <person name="Zwiers L.-H."/>
            <person name="Turgeon B."/>
            <person name="Goodwin S."/>
            <person name="Spatafora J."/>
            <person name="Crous P."/>
            <person name="Grigoriev I."/>
        </authorList>
    </citation>
    <scope>NUCLEOTIDE SEQUENCE</scope>
    <source>
        <strain evidence="5">Tuck. ex Michener</strain>
    </source>
</reference>
<gene>
    <name evidence="5" type="ORF">EV356DRAFT_499958</name>
</gene>
<dbReference type="InterPro" id="IPR010619">
    <property type="entry name" value="ThrE-like_N"/>
</dbReference>
<feature type="transmembrane region" description="Helical" evidence="3">
    <location>
        <begin position="885"/>
        <end position="906"/>
    </location>
</feature>
<feature type="compositionally biased region" description="Basic and acidic residues" evidence="2">
    <location>
        <begin position="82"/>
        <end position="93"/>
    </location>
</feature>
<comment type="similarity">
    <text evidence="1">Belongs to the ThrE exporter (TC 2.A.79) family.</text>
</comment>
<feature type="domain" description="Threonine/serine exporter-like N-terminal" evidence="4">
    <location>
        <begin position="423"/>
        <end position="666"/>
    </location>
</feature>
<feature type="region of interest" description="Disordered" evidence="2">
    <location>
        <begin position="162"/>
        <end position="207"/>
    </location>
</feature>
<organism evidence="5 6">
    <name type="scientific">Viridothelium virens</name>
    <name type="common">Speckled blister lichen</name>
    <name type="synonym">Trypethelium virens</name>
    <dbReference type="NCBI Taxonomy" id="1048519"/>
    <lineage>
        <taxon>Eukaryota</taxon>
        <taxon>Fungi</taxon>
        <taxon>Dikarya</taxon>
        <taxon>Ascomycota</taxon>
        <taxon>Pezizomycotina</taxon>
        <taxon>Dothideomycetes</taxon>
        <taxon>Dothideomycetes incertae sedis</taxon>
        <taxon>Trypetheliales</taxon>
        <taxon>Trypetheliaceae</taxon>
        <taxon>Viridothelium</taxon>
    </lineage>
</organism>
<feature type="compositionally biased region" description="Polar residues" evidence="2">
    <location>
        <begin position="794"/>
        <end position="806"/>
    </location>
</feature>
<dbReference type="Proteomes" id="UP000800092">
    <property type="component" value="Unassembled WGS sequence"/>
</dbReference>
<feature type="compositionally biased region" description="Low complexity" evidence="2">
    <location>
        <begin position="188"/>
        <end position="202"/>
    </location>
</feature>
<feature type="transmembrane region" description="Helical" evidence="3">
    <location>
        <begin position="812"/>
        <end position="832"/>
    </location>
</feature>
<dbReference type="PANTHER" id="PTHR31082">
    <property type="entry name" value="PHEROMONE-REGULATED MEMBRANE PROTEIN 10"/>
    <property type="match status" value="1"/>
</dbReference>
<evidence type="ECO:0000313" key="5">
    <source>
        <dbReference type="EMBL" id="KAF2239743.1"/>
    </source>
</evidence>
<proteinExistence type="inferred from homology"/>
<sequence>MADTPLSEETGNNSPYNLEFDRTLAHEAGMDSSNPPALRNTSNSSSQPSWRPREKKRVGFTRDGESVDVRNQRSSVNIIDENQSHSRSAEEGSLRSTPLHSRQGINSPPFESGFDRGSRANTPNYASSSARKPKPAIRKGISTNGASQDAIQMDLNAVSQKLSNEQTHADAKSREAHEAAKKLEMDESASFPSSIRSSFDSPPINPSDRVDDIPLIALGREEHAGLRRANTLAEARKLVKTHTQKQRPYHDIERGQVSGSTTPIEEQDMVDHYVPRPKRYRGGILSSLMKLYNPPGHHGHAPSVSAISTPAESPRHSPPTSGASTPLKSIKDWYHDHHTGESTPTLLGRLVESSASLGAPATADIGEEVAKKLKQSRPVHKRSRSSNALDTAFKKMGHKSQKEGLDHQTKITIHISEVIQRQRYLLRLCRALMQYGAPTHRLEEYMKMSARVLEIEGQFYYIPGCMIVSFDDSTTHTTEVKLVRVSQAVDLGKLSDTHDIYKEVVHDQIDAKEGYEKLNQVLKRPSKHKPWLLVPVFGCAAAAVGPFAFGARLIDLPIAFLLGCILGILQLIVAPASETYSNVFEISAAVLTSFLARAFGSIKGGSVFCFSALAQSSIALILPGYIVLCASLELQSRSIVAGSVRMVYAIIYSLFLGFGITVGTAVYGVLDRKATSASTCEHPSSSYLIFLSVPCFTLCLCIINQAKWKQTPIMIIIAFAGYLINYFTSKQFPGNTQVSQTLAAFAIGLMANLYSRLGGPARNLSLDIWEHRLRPWLKRTWRKRSDLKNKLSKQESATEPTRSGSTDGKYHARALGFGLAAASMLPAIFVQVPSGLSVGGSLVSGIASANQITGHNGTANGTTVVSSATDSAGLNSSVFNVGYSVIQIAIGITCGLFFSALAVYPFGKKRSALFSF</sequence>
<feature type="transmembrane region" description="Helical" evidence="3">
    <location>
        <begin position="646"/>
        <end position="667"/>
    </location>
</feature>
<feature type="region of interest" description="Disordered" evidence="2">
    <location>
        <begin position="296"/>
        <end position="328"/>
    </location>
</feature>
<dbReference type="Pfam" id="PF06738">
    <property type="entry name" value="ThrE"/>
    <property type="match status" value="1"/>
</dbReference>
<feature type="transmembrane region" description="Helical" evidence="3">
    <location>
        <begin position="711"/>
        <end position="728"/>
    </location>
</feature>
<evidence type="ECO:0000256" key="1">
    <source>
        <dbReference type="ARBA" id="ARBA00034125"/>
    </source>
</evidence>
<dbReference type="GO" id="GO:0022857">
    <property type="term" value="F:transmembrane transporter activity"/>
    <property type="evidence" value="ECO:0007669"/>
    <property type="project" value="InterPro"/>
</dbReference>
<feature type="compositionally biased region" description="Polar residues" evidence="2">
    <location>
        <begin position="119"/>
        <end position="130"/>
    </location>
</feature>
<feature type="compositionally biased region" description="Polar residues" evidence="2">
    <location>
        <begin position="318"/>
        <end position="327"/>
    </location>
</feature>
<keyword evidence="3" id="KW-1133">Transmembrane helix</keyword>
<feature type="transmembrane region" description="Helical" evidence="3">
    <location>
        <begin position="531"/>
        <end position="550"/>
    </location>
</feature>
<dbReference type="EMBL" id="ML991772">
    <property type="protein sequence ID" value="KAF2239743.1"/>
    <property type="molecule type" value="Genomic_DNA"/>
</dbReference>
<feature type="compositionally biased region" description="Polar residues" evidence="2">
    <location>
        <begin position="7"/>
        <end position="16"/>
    </location>
</feature>
<feature type="compositionally biased region" description="Polar residues" evidence="2">
    <location>
        <begin position="72"/>
        <end position="81"/>
    </location>
</feature>
<protein>
    <submittedName>
        <fullName evidence="5">DUF1212-domain-containing protein</fullName>
    </submittedName>
</protein>
<evidence type="ECO:0000313" key="6">
    <source>
        <dbReference type="Proteomes" id="UP000800092"/>
    </source>
</evidence>
<dbReference type="AlphaFoldDB" id="A0A6A6HQE1"/>
<evidence type="ECO:0000256" key="3">
    <source>
        <dbReference type="SAM" id="Phobius"/>
    </source>
</evidence>
<feature type="transmembrane region" description="Helical" evidence="3">
    <location>
        <begin position="687"/>
        <end position="704"/>
    </location>
</feature>
<dbReference type="InterPro" id="IPR051361">
    <property type="entry name" value="ThrE/Ser_Exporter"/>
</dbReference>
<feature type="transmembrane region" description="Helical" evidence="3">
    <location>
        <begin position="612"/>
        <end position="634"/>
    </location>
</feature>
<keyword evidence="6" id="KW-1185">Reference proteome</keyword>
<feature type="compositionally biased region" description="Basic and acidic residues" evidence="2">
    <location>
        <begin position="19"/>
        <end position="29"/>
    </location>
</feature>
<feature type="transmembrane region" description="Helical" evidence="3">
    <location>
        <begin position="556"/>
        <end position="576"/>
    </location>
</feature>
<keyword evidence="3" id="KW-0812">Transmembrane</keyword>
<feature type="transmembrane region" description="Helical" evidence="3">
    <location>
        <begin position="734"/>
        <end position="754"/>
    </location>
</feature>
<dbReference type="PANTHER" id="PTHR31082:SF4">
    <property type="entry name" value="PHEROMONE-REGULATED MEMBRANE PROTEIN 10"/>
    <property type="match status" value="1"/>
</dbReference>
<feature type="compositionally biased region" description="Basic residues" evidence="2">
    <location>
        <begin position="372"/>
        <end position="384"/>
    </location>
</feature>
<feature type="compositionally biased region" description="Basic and acidic residues" evidence="2">
    <location>
        <begin position="167"/>
        <end position="185"/>
    </location>
</feature>
<dbReference type="OrthoDB" id="413008at2759"/>
<evidence type="ECO:0000256" key="2">
    <source>
        <dbReference type="SAM" id="MobiDB-lite"/>
    </source>
</evidence>
<accession>A0A6A6HQE1</accession>
<keyword evidence="3" id="KW-0472">Membrane</keyword>
<feature type="compositionally biased region" description="Basic and acidic residues" evidence="2">
    <location>
        <begin position="60"/>
        <end position="71"/>
    </location>
</feature>